<evidence type="ECO:0000256" key="3">
    <source>
        <dbReference type="ARBA" id="ARBA00022692"/>
    </source>
</evidence>
<organism evidence="8 9">
    <name type="scientific">Eubacterium cellulosolvens (strain ATCC 43171 / JCM 9499 / 6)</name>
    <name type="common">Cillobacterium cellulosolvens</name>
    <dbReference type="NCBI Taxonomy" id="633697"/>
    <lineage>
        <taxon>Bacteria</taxon>
        <taxon>Bacillati</taxon>
        <taxon>Bacillota</taxon>
        <taxon>Clostridia</taxon>
        <taxon>Eubacteriales</taxon>
        <taxon>Eubacteriaceae</taxon>
        <taxon>Eubacterium</taxon>
    </lineage>
</organism>
<dbReference type="PANTHER" id="PTHR33931">
    <property type="entry name" value="HOLIN-LIKE PROTEIN CIDA-RELATED"/>
    <property type="match status" value="1"/>
</dbReference>
<feature type="transmembrane region" description="Helical" evidence="7">
    <location>
        <begin position="7"/>
        <end position="24"/>
    </location>
</feature>
<evidence type="ECO:0000256" key="7">
    <source>
        <dbReference type="SAM" id="Phobius"/>
    </source>
</evidence>
<feature type="coiled-coil region" evidence="6">
    <location>
        <begin position="114"/>
        <end position="151"/>
    </location>
</feature>
<dbReference type="eggNOG" id="COG1380">
    <property type="taxonomic scope" value="Bacteria"/>
</dbReference>
<dbReference type="InterPro" id="IPR005538">
    <property type="entry name" value="LrgA/CidA"/>
</dbReference>
<feature type="transmembrane region" description="Helical" evidence="7">
    <location>
        <begin position="84"/>
        <end position="102"/>
    </location>
</feature>
<dbReference type="Pfam" id="PF03788">
    <property type="entry name" value="LrgA"/>
    <property type="match status" value="1"/>
</dbReference>
<feature type="transmembrane region" description="Helical" evidence="7">
    <location>
        <begin position="56"/>
        <end position="78"/>
    </location>
</feature>
<keyword evidence="8" id="KW-0378">Hydrolase</keyword>
<name>I5AU31_EUBC6</name>
<dbReference type="HOGENOM" id="CLU_113736_2_0_9"/>
<keyword evidence="6" id="KW-0175">Coiled coil</keyword>
<evidence type="ECO:0000313" key="8">
    <source>
        <dbReference type="EMBL" id="EIM57304.1"/>
    </source>
</evidence>
<keyword evidence="4 7" id="KW-1133">Transmembrane helix</keyword>
<dbReference type="AlphaFoldDB" id="I5AU31"/>
<reference evidence="8 9" key="2">
    <citation type="submission" date="2012-02" db="EMBL/GenBank/DDBJ databases">
        <title>Improved High-Quality Draft sequence of Eubacterium cellulosolvens 6.</title>
        <authorList>
            <consortium name="US DOE Joint Genome Institute"/>
            <person name="Lucas S."/>
            <person name="Han J."/>
            <person name="Lapidus A."/>
            <person name="Cheng J.-F."/>
            <person name="Goodwin L."/>
            <person name="Pitluck S."/>
            <person name="Peters L."/>
            <person name="Mikhailova N."/>
            <person name="Gu W."/>
            <person name="Detter J.C."/>
            <person name="Han C."/>
            <person name="Tapia R."/>
            <person name="Land M."/>
            <person name="Hauser L."/>
            <person name="Kyrpides N."/>
            <person name="Ivanova N."/>
            <person name="Pagani I."/>
            <person name="Johnson E."/>
            <person name="Mukhopadhyay B."/>
            <person name="Anderson I."/>
            <person name="Woyke T."/>
        </authorList>
    </citation>
    <scope>NUCLEOTIDE SEQUENCE [LARGE SCALE GENOMIC DNA]</scope>
    <source>
        <strain evidence="8 9">6</strain>
    </source>
</reference>
<feature type="transmembrane region" description="Helical" evidence="7">
    <location>
        <begin position="30"/>
        <end position="49"/>
    </location>
</feature>
<dbReference type="Proteomes" id="UP000005753">
    <property type="component" value="Chromosome"/>
</dbReference>
<proteinExistence type="predicted"/>
<dbReference type="STRING" id="633697.EubceDRAFT1_1509"/>
<dbReference type="GO" id="GO:0016787">
    <property type="term" value="F:hydrolase activity"/>
    <property type="evidence" value="ECO:0007669"/>
    <property type="project" value="UniProtKB-KW"/>
</dbReference>
<evidence type="ECO:0000256" key="2">
    <source>
        <dbReference type="ARBA" id="ARBA00022475"/>
    </source>
</evidence>
<dbReference type="GO" id="GO:0005886">
    <property type="term" value="C:plasma membrane"/>
    <property type="evidence" value="ECO:0007669"/>
    <property type="project" value="UniProtKB-SubCell"/>
</dbReference>
<reference evidence="8 9" key="1">
    <citation type="submission" date="2010-08" db="EMBL/GenBank/DDBJ databases">
        <authorList>
            <consortium name="US DOE Joint Genome Institute (JGI-PGF)"/>
            <person name="Lucas S."/>
            <person name="Copeland A."/>
            <person name="Lapidus A."/>
            <person name="Cheng J.-F."/>
            <person name="Bruce D."/>
            <person name="Goodwin L."/>
            <person name="Pitluck S."/>
            <person name="Land M.L."/>
            <person name="Hauser L."/>
            <person name="Chang Y.-J."/>
            <person name="Anderson I.J."/>
            <person name="Johnson E."/>
            <person name="Mulhopadhyay B."/>
            <person name="Kyrpides N."/>
            <person name="Woyke T.J."/>
        </authorList>
    </citation>
    <scope>NUCLEOTIDE SEQUENCE [LARGE SCALE GENOMIC DNA]</scope>
    <source>
        <strain evidence="8 9">6</strain>
    </source>
</reference>
<dbReference type="OrthoDB" id="3176438at2"/>
<evidence type="ECO:0000256" key="6">
    <source>
        <dbReference type="SAM" id="Coils"/>
    </source>
</evidence>
<accession>I5AU31</accession>
<evidence type="ECO:0000256" key="5">
    <source>
        <dbReference type="ARBA" id="ARBA00023136"/>
    </source>
</evidence>
<evidence type="ECO:0000256" key="4">
    <source>
        <dbReference type="ARBA" id="ARBA00022989"/>
    </source>
</evidence>
<protein>
    <submittedName>
        <fullName evidence="8">Putative effector of murein hydrolase LrgA</fullName>
    </submittedName>
</protein>
<sequence length="160" mass="17810">MKYMKQFSIILAVTCVGEILKYFIPLPIPASIYGLVLMLVLLISGLVKLEDVNDVATFLIEIMPMMFIPAGVGLMTAWSKLQPVLLPVLFITFATTVLVMLVTGKVTDALTAGQQVVDEQLEAAEKELTRIEKEEVRLKEEIASAKKAEQDQNNGREDRR</sequence>
<comment type="subcellular location">
    <subcellularLocation>
        <location evidence="1">Cell membrane</location>
        <topology evidence="1">Multi-pass membrane protein</topology>
    </subcellularLocation>
</comment>
<gene>
    <name evidence="8" type="ORF">EubceDRAFT1_1509</name>
</gene>
<keyword evidence="5 7" id="KW-0472">Membrane</keyword>
<keyword evidence="9" id="KW-1185">Reference proteome</keyword>
<evidence type="ECO:0000256" key="1">
    <source>
        <dbReference type="ARBA" id="ARBA00004651"/>
    </source>
</evidence>
<keyword evidence="3 7" id="KW-0812">Transmembrane</keyword>
<dbReference type="EMBL" id="CM001487">
    <property type="protein sequence ID" value="EIM57304.1"/>
    <property type="molecule type" value="Genomic_DNA"/>
</dbReference>
<keyword evidence="2" id="KW-1003">Cell membrane</keyword>
<dbReference type="PANTHER" id="PTHR33931:SF2">
    <property type="entry name" value="HOLIN-LIKE PROTEIN CIDA"/>
    <property type="match status" value="1"/>
</dbReference>
<evidence type="ECO:0000313" key="9">
    <source>
        <dbReference type="Proteomes" id="UP000005753"/>
    </source>
</evidence>